<keyword evidence="3" id="KW-1185">Reference proteome</keyword>
<comment type="caution">
    <text evidence="2">The sequence shown here is derived from an EMBL/GenBank/DDBJ whole genome shotgun (WGS) entry which is preliminary data.</text>
</comment>
<organism evidence="2 3">
    <name type="scientific">Heterodera schachtii</name>
    <name type="common">Sugarbeet cyst nematode worm</name>
    <name type="synonym">Tylenchus schachtii</name>
    <dbReference type="NCBI Taxonomy" id="97005"/>
    <lineage>
        <taxon>Eukaryota</taxon>
        <taxon>Metazoa</taxon>
        <taxon>Ecdysozoa</taxon>
        <taxon>Nematoda</taxon>
        <taxon>Chromadorea</taxon>
        <taxon>Rhabditida</taxon>
        <taxon>Tylenchina</taxon>
        <taxon>Tylenchomorpha</taxon>
        <taxon>Tylenchoidea</taxon>
        <taxon>Heteroderidae</taxon>
        <taxon>Heteroderinae</taxon>
        <taxon>Heterodera</taxon>
    </lineage>
</organism>
<evidence type="ECO:0000313" key="2">
    <source>
        <dbReference type="EMBL" id="KAL3075769.1"/>
    </source>
</evidence>
<sequence length="404" mass="45880">MKPKIHAAATMSKRKHSEAVDSIQFKLVDVDEVDANGKQQLQQRKEQLKTVGIFSGTNFGEKTRLNLNSDGTLPISADAVRTISIYGMQNWTDGIGDEAMQWLSKLAAEQQQKMSKERCKYCLNLFLAYEFKGDQEGTFSTNLTTLLHVPGLFRSVGAFHYSEGGNLATFLARFPQLVAEPDFPRRYDVHVYCENDTLVEHYFADVKHWLVNLGKKFPADNEKQTAETEPKPTLRQCRLKFVLDRADTAEEMLKLFKEDFDNAFAADGRRTFVVRLDCPGFSLDEFCYNNEKTGEVLALAFKRFQVLKAEEDDDKMTDGEEEKSSEAEAAVPEGKRCRSTTTTTAPAPEGEANDEKTQKQDEDEEAESVVEWNTYHLIRCPTEHREQMSAVEVPFLRNSLSIIH</sequence>
<name>A0ABD2I5N7_HETSC</name>
<feature type="region of interest" description="Disordered" evidence="1">
    <location>
        <begin position="312"/>
        <end position="368"/>
    </location>
</feature>
<dbReference type="AlphaFoldDB" id="A0ABD2I5N7"/>
<evidence type="ECO:0000313" key="3">
    <source>
        <dbReference type="Proteomes" id="UP001620645"/>
    </source>
</evidence>
<accession>A0ABD2I5N7</accession>
<dbReference type="Proteomes" id="UP001620645">
    <property type="component" value="Unassembled WGS sequence"/>
</dbReference>
<protein>
    <recommendedName>
        <fullName evidence="4">UBX domain-containing protein</fullName>
    </recommendedName>
</protein>
<reference evidence="2 3" key="1">
    <citation type="submission" date="2024-10" db="EMBL/GenBank/DDBJ databases">
        <authorList>
            <person name="Kim D."/>
        </authorList>
    </citation>
    <scope>NUCLEOTIDE SEQUENCE [LARGE SCALE GENOMIC DNA]</scope>
    <source>
        <strain evidence="2">Taebaek</strain>
    </source>
</reference>
<gene>
    <name evidence="2" type="ORF">niasHS_012599</name>
</gene>
<feature type="compositionally biased region" description="Basic and acidic residues" evidence="1">
    <location>
        <begin position="316"/>
        <end position="326"/>
    </location>
</feature>
<evidence type="ECO:0000256" key="1">
    <source>
        <dbReference type="SAM" id="MobiDB-lite"/>
    </source>
</evidence>
<evidence type="ECO:0008006" key="4">
    <source>
        <dbReference type="Google" id="ProtNLM"/>
    </source>
</evidence>
<dbReference type="EMBL" id="JBICCN010000348">
    <property type="protein sequence ID" value="KAL3075769.1"/>
    <property type="molecule type" value="Genomic_DNA"/>
</dbReference>
<proteinExistence type="predicted"/>